<gene>
    <name evidence="1" type="ORF">ARMGADRAFT_567125</name>
</gene>
<dbReference type="InParanoid" id="A0A2H3DVH8"/>
<reference evidence="2" key="1">
    <citation type="journal article" date="2017" name="Nat. Ecol. Evol.">
        <title>Genome expansion and lineage-specific genetic innovations in the forest pathogenic fungi Armillaria.</title>
        <authorList>
            <person name="Sipos G."/>
            <person name="Prasanna A.N."/>
            <person name="Walter M.C."/>
            <person name="O'Connor E."/>
            <person name="Balint B."/>
            <person name="Krizsan K."/>
            <person name="Kiss B."/>
            <person name="Hess J."/>
            <person name="Varga T."/>
            <person name="Slot J."/>
            <person name="Riley R."/>
            <person name="Boka B."/>
            <person name="Rigling D."/>
            <person name="Barry K."/>
            <person name="Lee J."/>
            <person name="Mihaltcheva S."/>
            <person name="LaButti K."/>
            <person name="Lipzen A."/>
            <person name="Waldron R."/>
            <person name="Moloney N.M."/>
            <person name="Sperisen C."/>
            <person name="Kredics L."/>
            <person name="Vagvoelgyi C."/>
            <person name="Patrignani A."/>
            <person name="Fitzpatrick D."/>
            <person name="Nagy I."/>
            <person name="Doyle S."/>
            <person name="Anderson J.B."/>
            <person name="Grigoriev I.V."/>
            <person name="Gueldener U."/>
            <person name="Muensterkoetter M."/>
            <person name="Nagy L.G."/>
        </authorList>
    </citation>
    <scope>NUCLEOTIDE SEQUENCE [LARGE SCALE GENOMIC DNA]</scope>
    <source>
        <strain evidence="2">Ar21-2</strain>
    </source>
</reference>
<accession>A0A2H3DVH8</accession>
<dbReference type="Proteomes" id="UP000217790">
    <property type="component" value="Unassembled WGS sequence"/>
</dbReference>
<dbReference type="OrthoDB" id="10638735at2759"/>
<organism evidence="1 2">
    <name type="scientific">Armillaria gallica</name>
    <name type="common">Bulbous honey fungus</name>
    <name type="synonym">Armillaria bulbosa</name>
    <dbReference type="NCBI Taxonomy" id="47427"/>
    <lineage>
        <taxon>Eukaryota</taxon>
        <taxon>Fungi</taxon>
        <taxon>Dikarya</taxon>
        <taxon>Basidiomycota</taxon>
        <taxon>Agaricomycotina</taxon>
        <taxon>Agaricomycetes</taxon>
        <taxon>Agaricomycetidae</taxon>
        <taxon>Agaricales</taxon>
        <taxon>Marasmiineae</taxon>
        <taxon>Physalacriaceae</taxon>
        <taxon>Armillaria</taxon>
    </lineage>
</organism>
<keyword evidence="2" id="KW-1185">Reference proteome</keyword>
<protein>
    <submittedName>
        <fullName evidence="1">Uncharacterized protein</fullName>
    </submittedName>
</protein>
<dbReference type="EMBL" id="KZ293648">
    <property type="protein sequence ID" value="PBK98070.1"/>
    <property type="molecule type" value="Genomic_DNA"/>
</dbReference>
<evidence type="ECO:0000313" key="1">
    <source>
        <dbReference type="EMBL" id="PBK98070.1"/>
    </source>
</evidence>
<evidence type="ECO:0000313" key="2">
    <source>
        <dbReference type="Proteomes" id="UP000217790"/>
    </source>
</evidence>
<name>A0A2H3DVH8_ARMGA</name>
<proteinExistence type="predicted"/>
<sequence length="128" mass="14060">MTGQTFLVSTTTGRVLSFRLSMDPKAYITAAKVVESLGLPRGGIRTIYWSNGTLEIKATLPFRLNAAVSSFNLHHKGKLPIEFKFFIYMRISAPTGTGGDFCVLGRVHAVRGLIYEDGCESDLVGDMR</sequence>
<dbReference type="AlphaFoldDB" id="A0A2H3DVH8"/>